<dbReference type="SUPFAM" id="SSF52156">
    <property type="entry name" value="Initiation factor IF2/eIF5b, domain 3"/>
    <property type="match status" value="1"/>
</dbReference>
<dbReference type="InterPro" id="IPR005225">
    <property type="entry name" value="Small_GTP-bd"/>
</dbReference>
<dbReference type="GO" id="GO:0003743">
    <property type="term" value="F:translation initiation factor activity"/>
    <property type="evidence" value="ECO:0007669"/>
    <property type="project" value="UniProtKB-KW"/>
</dbReference>
<keyword evidence="10" id="KW-0175">Coiled coil</keyword>
<evidence type="ECO:0000256" key="1">
    <source>
        <dbReference type="ARBA" id="ARBA00004173"/>
    </source>
</evidence>
<evidence type="ECO:0000256" key="7">
    <source>
        <dbReference type="ARBA" id="ARBA00023128"/>
    </source>
</evidence>
<dbReference type="SUPFAM" id="SSF50447">
    <property type="entry name" value="Translation proteins"/>
    <property type="match status" value="2"/>
</dbReference>
<dbReference type="Proteomes" id="UP000291343">
    <property type="component" value="Unassembled WGS sequence"/>
</dbReference>
<dbReference type="SMR" id="A0A482WI41"/>
<dbReference type="Pfam" id="PF00009">
    <property type="entry name" value="GTP_EFTU"/>
    <property type="match status" value="1"/>
</dbReference>
<evidence type="ECO:0000256" key="4">
    <source>
        <dbReference type="ARBA" id="ARBA00022741"/>
    </source>
</evidence>
<dbReference type="InterPro" id="IPR023115">
    <property type="entry name" value="TIF_IF2_dom3"/>
</dbReference>
<dbReference type="PANTHER" id="PTHR43381:SF20">
    <property type="entry name" value="TRANSLATION INITIATION FACTOR IF-2, MITOCHONDRIAL"/>
    <property type="match status" value="1"/>
</dbReference>
<dbReference type="CDD" id="cd01887">
    <property type="entry name" value="IF2_eIF5B"/>
    <property type="match status" value="1"/>
</dbReference>
<keyword evidence="4" id="KW-0547">Nucleotide-binding</keyword>
<dbReference type="Pfam" id="PF22042">
    <property type="entry name" value="EF-G_D2"/>
    <property type="match status" value="1"/>
</dbReference>
<comment type="similarity">
    <text evidence="2">Belongs to the TRAFAC class translation factor GTPase superfamily. Classic translation factor GTPase family. IF-2 subfamily.</text>
</comment>
<dbReference type="EMBL" id="QKKF02034816">
    <property type="protein sequence ID" value="RZF33118.1"/>
    <property type="molecule type" value="Genomic_DNA"/>
</dbReference>
<dbReference type="PANTHER" id="PTHR43381">
    <property type="entry name" value="TRANSLATION INITIATION FACTOR IF-2-RELATED"/>
    <property type="match status" value="1"/>
</dbReference>
<dbReference type="NCBIfam" id="TIGR00487">
    <property type="entry name" value="IF-2"/>
    <property type="match status" value="1"/>
</dbReference>
<dbReference type="NCBIfam" id="TIGR00231">
    <property type="entry name" value="small_GTP"/>
    <property type="match status" value="1"/>
</dbReference>
<dbReference type="InterPro" id="IPR027417">
    <property type="entry name" value="P-loop_NTPase"/>
</dbReference>
<feature type="coiled-coil region" evidence="10">
    <location>
        <begin position="462"/>
        <end position="489"/>
    </location>
</feature>
<feature type="domain" description="Tr-type G" evidence="11">
    <location>
        <begin position="188"/>
        <end position="370"/>
    </location>
</feature>
<dbReference type="GO" id="GO:0005739">
    <property type="term" value="C:mitochondrion"/>
    <property type="evidence" value="ECO:0007669"/>
    <property type="project" value="UniProtKB-SubCell"/>
</dbReference>
<evidence type="ECO:0000256" key="8">
    <source>
        <dbReference type="ARBA" id="ARBA00023134"/>
    </source>
</evidence>
<reference evidence="12 13" key="1">
    <citation type="journal article" date="2017" name="Gigascience">
        <title>Genome sequence of the small brown planthopper, Laodelphax striatellus.</title>
        <authorList>
            <person name="Zhu J."/>
            <person name="Jiang F."/>
            <person name="Wang X."/>
            <person name="Yang P."/>
            <person name="Bao Y."/>
            <person name="Zhao W."/>
            <person name="Wang W."/>
            <person name="Lu H."/>
            <person name="Wang Q."/>
            <person name="Cui N."/>
            <person name="Li J."/>
            <person name="Chen X."/>
            <person name="Luo L."/>
            <person name="Yu J."/>
            <person name="Kang L."/>
            <person name="Cui F."/>
        </authorList>
    </citation>
    <scope>NUCLEOTIDE SEQUENCE [LARGE SCALE GENOMIC DNA]</scope>
    <source>
        <strain evidence="12">Lst14</strain>
    </source>
</reference>
<evidence type="ECO:0000313" key="12">
    <source>
        <dbReference type="EMBL" id="RZF33118.1"/>
    </source>
</evidence>
<dbReference type="GO" id="GO:0003924">
    <property type="term" value="F:GTPase activity"/>
    <property type="evidence" value="ECO:0007669"/>
    <property type="project" value="InterPro"/>
</dbReference>
<comment type="caution">
    <text evidence="12">The sequence shown here is derived from an EMBL/GenBank/DDBJ whole genome shotgun (WGS) entry which is preliminary data.</text>
</comment>
<organism evidence="12 13">
    <name type="scientific">Laodelphax striatellus</name>
    <name type="common">Small brown planthopper</name>
    <name type="synonym">Delphax striatella</name>
    <dbReference type="NCBI Taxonomy" id="195883"/>
    <lineage>
        <taxon>Eukaryota</taxon>
        <taxon>Metazoa</taxon>
        <taxon>Ecdysozoa</taxon>
        <taxon>Arthropoda</taxon>
        <taxon>Hexapoda</taxon>
        <taxon>Insecta</taxon>
        <taxon>Pterygota</taxon>
        <taxon>Neoptera</taxon>
        <taxon>Paraneoptera</taxon>
        <taxon>Hemiptera</taxon>
        <taxon>Auchenorrhyncha</taxon>
        <taxon>Fulgoroidea</taxon>
        <taxon>Delphacidae</taxon>
        <taxon>Criomorphinae</taxon>
        <taxon>Laodelphax</taxon>
    </lineage>
</organism>
<dbReference type="GO" id="GO:0005525">
    <property type="term" value="F:GTP binding"/>
    <property type="evidence" value="ECO:0007669"/>
    <property type="project" value="UniProtKB-KW"/>
</dbReference>
<evidence type="ECO:0000256" key="5">
    <source>
        <dbReference type="ARBA" id="ARBA00022917"/>
    </source>
</evidence>
<evidence type="ECO:0000256" key="3">
    <source>
        <dbReference type="ARBA" id="ARBA00022540"/>
    </source>
</evidence>
<dbReference type="SUPFAM" id="SSF52540">
    <property type="entry name" value="P-loop containing nucleoside triphosphate hydrolases"/>
    <property type="match status" value="1"/>
</dbReference>
<protein>
    <recommendedName>
        <fullName evidence="9">Translation initiation factor IF-2, mitochondrial</fullName>
    </recommendedName>
</protein>
<sequence length="725" mass="81319">MINSSRLLFQANSSFQRNLLVLSELFSKTIYTTRNSRLPYGELIDTRKPSSKYFCQCRNFHLSSNLYKKKKTREERKQKRDLSLPESNYKKKRVIQIWIGMTVRDLAESLGMSIDDLQELMTFVPNTEIYNKPSSKIDNFATLQLIIKQLDCRWMLAPKNIKDRVRDDEKLSKDAVRQPPPDPKCLVPRWPVVTVMGHVDHGKTTLLDKLRNTNVVQKEFGGITQHIGAFLVTVNDKKITFLDTPGHAAFSAMRMRGASVTDVVVLVVAADDGVMEQTDESIRMAREADVPIVVAINKIDKPQADIVASFNFGVLTGTKRMLLQRGLELEEAGGDVQVVPISALRATNLDQLIDAILTQAEVMQLRADPTGRCEGVIIESRNDPKKGKMATVLVQRGRLRVGCVVVAGVAWARVRTMSDGGGGATPATPVEVSGWRGNVVPSAGDIVLEVASEKKAKEVVEWREAQNLLEKAEKDAEEINKKYEEHQMTHRVKMQERRNAGYRTYRRTGLREKAPDMSSTDPQLTIIIKGDVDGSVEAIIDVLMTYKSDLSKLDVAHFDVGQVSPYDVTLAEPFNVLDEAKALAEEKNVRIHSFNVIYRLIDDIKTEINKVLPPIDVEEVLGEARVQQQFIITENRKKVPVAGCLCYSGELRKSALFKIVRNGTTIYDGKLESMRHMKDEVGKIKTNVDCGLRFADASVIVEAGDVIMCYQKVKQPQTTDWDPGF</sequence>
<keyword evidence="7" id="KW-0496">Mitochondrion</keyword>
<evidence type="ECO:0000256" key="2">
    <source>
        <dbReference type="ARBA" id="ARBA00007733"/>
    </source>
</evidence>
<dbReference type="Gene3D" id="3.40.50.300">
    <property type="entry name" value="P-loop containing nucleotide triphosphate hydrolases"/>
    <property type="match status" value="1"/>
</dbReference>
<dbReference type="FunFam" id="2.40.30.10:FF:000008">
    <property type="entry name" value="Translation initiation factor IF-2"/>
    <property type="match status" value="1"/>
</dbReference>
<dbReference type="AlphaFoldDB" id="A0A482WI41"/>
<dbReference type="CDD" id="cd03692">
    <property type="entry name" value="mtIF2_IVc"/>
    <property type="match status" value="1"/>
</dbReference>
<keyword evidence="5" id="KW-0648">Protein biosynthesis</keyword>
<gene>
    <name evidence="12" type="ORF">LSTR_LSTR014639</name>
</gene>
<dbReference type="Pfam" id="PF11987">
    <property type="entry name" value="IF-2"/>
    <property type="match status" value="1"/>
</dbReference>
<dbReference type="FunCoup" id="A0A482WI41">
    <property type="interactions" value="1175"/>
</dbReference>
<dbReference type="Gene3D" id="3.40.50.10050">
    <property type="entry name" value="Translation initiation factor IF- 2, domain 3"/>
    <property type="match status" value="1"/>
</dbReference>
<evidence type="ECO:0000259" key="11">
    <source>
        <dbReference type="PROSITE" id="PS51722"/>
    </source>
</evidence>
<keyword evidence="3" id="KW-0396">Initiation factor</keyword>
<dbReference type="STRING" id="195883.A0A482WI41"/>
<evidence type="ECO:0000256" key="10">
    <source>
        <dbReference type="SAM" id="Coils"/>
    </source>
</evidence>
<dbReference type="OrthoDB" id="361630at2759"/>
<name>A0A482WI41_LAOST</name>
<dbReference type="InterPro" id="IPR015760">
    <property type="entry name" value="TIF_IF2"/>
</dbReference>
<keyword evidence="8" id="KW-0342">GTP-binding</keyword>
<dbReference type="InterPro" id="IPR000795">
    <property type="entry name" value="T_Tr_GTP-bd_dom"/>
</dbReference>
<accession>A0A482WI41</accession>
<dbReference type="InterPro" id="IPR053905">
    <property type="entry name" value="EF-G-like_DII"/>
</dbReference>
<dbReference type="InParanoid" id="A0A482WI41"/>
<dbReference type="Gene3D" id="2.40.30.10">
    <property type="entry name" value="Translation factors"/>
    <property type="match status" value="2"/>
</dbReference>
<keyword evidence="6" id="KW-0809">Transit peptide</keyword>
<dbReference type="FunFam" id="3.40.50.300:FF:000019">
    <property type="entry name" value="Translation initiation factor IF-2"/>
    <property type="match status" value="1"/>
</dbReference>
<evidence type="ECO:0000313" key="13">
    <source>
        <dbReference type="Proteomes" id="UP000291343"/>
    </source>
</evidence>
<dbReference type="InterPro" id="IPR036925">
    <property type="entry name" value="TIF_IF2_dom3_sf"/>
</dbReference>
<dbReference type="PROSITE" id="PS51722">
    <property type="entry name" value="G_TR_2"/>
    <property type="match status" value="1"/>
</dbReference>
<dbReference type="InterPro" id="IPR009000">
    <property type="entry name" value="Transl_B-barrel_sf"/>
</dbReference>
<proteinExistence type="inferred from homology"/>
<keyword evidence="13" id="KW-1185">Reference proteome</keyword>
<dbReference type="InterPro" id="IPR000178">
    <property type="entry name" value="TF_IF2_bacterial-like"/>
</dbReference>
<evidence type="ECO:0000256" key="6">
    <source>
        <dbReference type="ARBA" id="ARBA00022946"/>
    </source>
</evidence>
<comment type="subcellular location">
    <subcellularLocation>
        <location evidence="1">Mitochondrion</location>
    </subcellularLocation>
</comment>
<evidence type="ECO:0000256" key="9">
    <source>
        <dbReference type="ARBA" id="ARBA00044200"/>
    </source>
</evidence>
<dbReference type="FunFam" id="3.40.50.10050:FF:000001">
    <property type="entry name" value="Translation initiation factor IF-2"/>
    <property type="match status" value="1"/>
</dbReference>